<dbReference type="OrthoDB" id="9802811at2"/>
<dbReference type="HAMAP" id="MF_02128">
    <property type="entry name" value="TMP_kinase"/>
    <property type="match status" value="1"/>
</dbReference>
<evidence type="ECO:0000259" key="3">
    <source>
        <dbReference type="Pfam" id="PF02769"/>
    </source>
</evidence>
<feature type="binding site" evidence="1">
    <location>
        <position position="79"/>
    </location>
    <ligand>
        <name>Mg(2+)</name>
        <dbReference type="ChEBI" id="CHEBI:18420"/>
        <label>4</label>
    </ligand>
</feature>
<dbReference type="NCBIfam" id="NF004351">
    <property type="entry name" value="PRK05731.1-4"/>
    <property type="match status" value="1"/>
</dbReference>
<dbReference type="PATRIC" id="fig|1502723.3.peg.1850"/>
<dbReference type="InterPro" id="IPR006283">
    <property type="entry name" value="ThiL-like"/>
</dbReference>
<dbReference type="GO" id="GO:0005524">
    <property type="term" value="F:ATP binding"/>
    <property type="evidence" value="ECO:0007669"/>
    <property type="project" value="UniProtKB-UniRule"/>
</dbReference>
<evidence type="ECO:0000256" key="1">
    <source>
        <dbReference type="HAMAP-Rule" id="MF_02128"/>
    </source>
</evidence>
<dbReference type="Gene3D" id="3.30.1330.10">
    <property type="entry name" value="PurM-like, N-terminal domain"/>
    <property type="match status" value="1"/>
</dbReference>
<dbReference type="SUPFAM" id="SSF55326">
    <property type="entry name" value="PurM N-terminal domain-like"/>
    <property type="match status" value="1"/>
</dbReference>
<dbReference type="PANTHER" id="PTHR30270:SF0">
    <property type="entry name" value="THIAMINE-MONOPHOSPHATE KINASE"/>
    <property type="match status" value="1"/>
</dbReference>
<dbReference type="EC" id="2.7.4.16" evidence="1"/>
<dbReference type="InterPro" id="IPR036676">
    <property type="entry name" value="PurM-like_C_sf"/>
</dbReference>
<evidence type="ECO:0000313" key="4">
    <source>
        <dbReference type="EMBL" id="KJE22956.1"/>
    </source>
</evidence>
<evidence type="ECO:0000313" key="5">
    <source>
        <dbReference type="Proteomes" id="UP000032545"/>
    </source>
</evidence>
<dbReference type="GO" id="GO:0000287">
    <property type="term" value="F:magnesium ion binding"/>
    <property type="evidence" value="ECO:0007669"/>
    <property type="project" value="UniProtKB-UniRule"/>
</dbReference>
<name>A0A0D8BFM3_9ACTN</name>
<feature type="binding site" evidence="1">
    <location>
        <position position="50"/>
    </location>
    <ligand>
        <name>Mg(2+)</name>
        <dbReference type="ChEBI" id="CHEBI:18420"/>
        <label>2</label>
    </ligand>
</feature>
<dbReference type="Pfam" id="PF00586">
    <property type="entry name" value="AIRS"/>
    <property type="match status" value="1"/>
</dbReference>
<dbReference type="UniPathway" id="UPA00060">
    <property type="reaction ID" value="UER00142"/>
</dbReference>
<dbReference type="Proteomes" id="UP000032545">
    <property type="component" value="Unassembled WGS sequence"/>
</dbReference>
<keyword evidence="1" id="KW-0460">Magnesium</keyword>
<comment type="catalytic activity">
    <reaction evidence="1">
        <text>thiamine phosphate + ATP = thiamine diphosphate + ADP</text>
        <dbReference type="Rhea" id="RHEA:15913"/>
        <dbReference type="ChEBI" id="CHEBI:30616"/>
        <dbReference type="ChEBI" id="CHEBI:37575"/>
        <dbReference type="ChEBI" id="CHEBI:58937"/>
        <dbReference type="ChEBI" id="CHEBI:456216"/>
        <dbReference type="EC" id="2.7.4.16"/>
    </reaction>
</comment>
<feature type="binding site" evidence="1">
    <location>
        <position position="222"/>
    </location>
    <ligand>
        <name>Mg(2+)</name>
        <dbReference type="ChEBI" id="CHEBI:18420"/>
        <label>5</label>
    </ligand>
</feature>
<dbReference type="RefSeq" id="WP_044885361.1">
    <property type="nucleotide sequence ID" value="NZ_JYFN01000018.1"/>
</dbReference>
<feature type="binding site" evidence="1">
    <location>
        <position position="152"/>
    </location>
    <ligand>
        <name>ATP</name>
        <dbReference type="ChEBI" id="CHEBI:30616"/>
    </ligand>
</feature>
<feature type="binding site" evidence="1">
    <location>
        <position position="34"/>
    </location>
    <ligand>
        <name>Mg(2+)</name>
        <dbReference type="ChEBI" id="CHEBI:18420"/>
        <label>4</label>
    </ligand>
</feature>
<dbReference type="GO" id="GO:0009030">
    <property type="term" value="F:thiamine-phosphate kinase activity"/>
    <property type="evidence" value="ECO:0007669"/>
    <property type="project" value="UniProtKB-UniRule"/>
</dbReference>
<reference evidence="5" key="1">
    <citation type="submission" date="2015-02" db="EMBL/GenBank/DDBJ databases">
        <title>Draft Genome of Frankia sp. CpI1-S.</title>
        <authorList>
            <person name="Oshone R.T."/>
            <person name="Ngom M."/>
            <person name="Ghodhbane-Gtari F."/>
            <person name="Gtari M."/>
            <person name="Morris K."/>
            <person name="Thomas K."/>
            <person name="Sen A."/>
            <person name="Tisa L.S."/>
        </authorList>
    </citation>
    <scope>NUCLEOTIDE SEQUENCE [LARGE SCALE GENOMIC DNA]</scope>
    <source>
        <strain evidence="5">CpI1-S</strain>
    </source>
</reference>
<dbReference type="NCBIfam" id="TIGR01379">
    <property type="entry name" value="thiL"/>
    <property type="match status" value="1"/>
</dbReference>
<feature type="binding site" evidence="1">
    <location>
        <position position="57"/>
    </location>
    <ligand>
        <name>substrate</name>
    </ligand>
</feature>
<dbReference type="PANTHER" id="PTHR30270">
    <property type="entry name" value="THIAMINE-MONOPHOSPHATE KINASE"/>
    <property type="match status" value="1"/>
</dbReference>
<dbReference type="AlphaFoldDB" id="A0A0D8BFM3"/>
<dbReference type="EMBL" id="JYFN01000018">
    <property type="protein sequence ID" value="KJE22956.1"/>
    <property type="molecule type" value="Genomic_DNA"/>
</dbReference>
<dbReference type="Pfam" id="PF02769">
    <property type="entry name" value="AIRS_C"/>
    <property type="match status" value="1"/>
</dbReference>
<dbReference type="GO" id="GO:0009229">
    <property type="term" value="P:thiamine diphosphate biosynthetic process"/>
    <property type="evidence" value="ECO:0007669"/>
    <property type="project" value="UniProtKB-UniRule"/>
</dbReference>
<feature type="binding site" evidence="1">
    <location>
        <position position="34"/>
    </location>
    <ligand>
        <name>Mg(2+)</name>
        <dbReference type="ChEBI" id="CHEBI:18420"/>
        <label>3</label>
    </ligand>
</feature>
<keyword evidence="1" id="KW-0547">Nucleotide-binding</keyword>
<proteinExistence type="inferred from homology"/>
<comment type="pathway">
    <text evidence="1">Cofactor biosynthesis; thiamine diphosphate biosynthesis; thiamine diphosphate from thiamine phosphate: step 1/1.</text>
</comment>
<comment type="caution">
    <text evidence="1">Lacks conserved residue(s) required for the propagation of feature annotation.</text>
</comment>
<organism evidence="4 5">
    <name type="scientific">Frankia torreyi</name>
    <dbReference type="NCBI Taxonomy" id="1856"/>
    <lineage>
        <taxon>Bacteria</taxon>
        <taxon>Bacillati</taxon>
        <taxon>Actinomycetota</taxon>
        <taxon>Actinomycetes</taxon>
        <taxon>Frankiales</taxon>
        <taxon>Frankiaceae</taxon>
        <taxon>Frankia</taxon>
    </lineage>
</organism>
<sequence>MTATLRDLGEFELIRAITARFARGRDVLVGPGDDAAVLAAPDARVVVTTDLLLEGRHFRRDWSSGLDVGHKAAAQNLADVAAMGARPTGLFVGFAAPGDLTVDWALALADGLAAECARAGATVAGGDISSADSIMLGVTALGDLEGRAPVLRSGARPGDVVVLAGSLGRAEAGLALLTAGLGQGADAGWAGLVTAHRRPRPPYPLGPALAAAGAHAMCDVSDGLVQDLGHIAAASGMRIDLDLAGLTALAGGAPLRSAAAELGADPLDWVLTGGEDHALVACLPPSAAIPGGCERIGLVLPGTGVTLAGQPTAGRGGWNHFR</sequence>
<protein>
    <recommendedName>
        <fullName evidence="1">Thiamine-monophosphate kinase</fullName>
        <shortName evidence="1">TMP kinase</shortName>
        <shortName evidence="1">Thiamine-phosphate kinase</shortName>
        <ecNumber evidence="1">2.7.4.16</ecNumber>
    </recommendedName>
</protein>
<feature type="binding site" evidence="1">
    <location>
        <position position="221"/>
    </location>
    <ligand>
        <name>ATP</name>
        <dbReference type="ChEBI" id="CHEBI:30616"/>
    </ligand>
</feature>
<feature type="binding site" evidence="1">
    <location>
        <position position="127"/>
    </location>
    <ligand>
        <name>Mg(2+)</name>
        <dbReference type="ChEBI" id="CHEBI:18420"/>
        <label>1</label>
    </ligand>
</feature>
<keyword evidence="1" id="KW-0067">ATP-binding</keyword>
<dbReference type="CDD" id="cd02194">
    <property type="entry name" value="ThiL"/>
    <property type="match status" value="1"/>
</dbReference>
<keyword evidence="1" id="KW-0479">Metal-binding</keyword>
<dbReference type="InterPro" id="IPR036921">
    <property type="entry name" value="PurM-like_N_sf"/>
</dbReference>
<comment type="similarity">
    <text evidence="1">Belongs to the thiamine-monophosphate kinase family.</text>
</comment>
<comment type="caution">
    <text evidence="4">The sequence shown here is derived from an EMBL/GenBank/DDBJ whole genome shotgun (WGS) entry which is preliminary data.</text>
</comment>
<evidence type="ECO:0000259" key="2">
    <source>
        <dbReference type="Pfam" id="PF00586"/>
    </source>
</evidence>
<feature type="binding site" evidence="1">
    <location>
        <position position="48"/>
    </location>
    <ligand>
        <name>Mg(2+)</name>
        <dbReference type="ChEBI" id="CHEBI:18420"/>
        <label>4</label>
    </ligand>
</feature>
<keyword evidence="1" id="KW-0784">Thiamine biosynthesis</keyword>
<feature type="domain" description="PurM-like N-terminal" evidence="2">
    <location>
        <begin position="32"/>
        <end position="142"/>
    </location>
</feature>
<comment type="function">
    <text evidence="1">Catalyzes the ATP-dependent phosphorylation of thiamine-monophosphate (TMP) to form thiamine-pyrophosphate (TPP), the active form of vitamin B1.</text>
</comment>
<dbReference type="Gene3D" id="3.90.650.10">
    <property type="entry name" value="PurM-like C-terminal domain"/>
    <property type="match status" value="1"/>
</dbReference>
<feature type="binding site" evidence="1">
    <location>
        <position position="49"/>
    </location>
    <ligand>
        <name>Mg(2+)</name>
        <dbReference type="ChEBI" id="CHEBI:18420"/>
        <label>1</label>
    </ligand>
</feature>
<keyword evidence="1 4" id="KW-0418">Kinase</keyword>
<feature type="binding site" evidence="1">
    <location>
        <begin position="126"/>
        <end position="127"/>
    </location>
    <ligand>
        <name>ATP</name>
        <dbReference type="ChEBI" id="CHEBI:30616"/>
    </ligand>
</feature>
<keyword evidence="1 4" id="KW-0808">Transferase</keyword>
<gene>
    <name evidence="1" type="primary">thiL</name>
    <name evidence="4" type="ORF">FF36_02730</name>
</gene>
<dbReference type="SUPFAM" id="SSF56042">
    <property type="entry name" value="PurM C-terminal domain-like"/>
    <property type="match status" value="1"/>
</dbReference>
<dbReference type="InterPro" id="IPR010918">
    <property type="entry name" value="PurM-like_C_dom"/>
</dbReference>
<comment type="miscellaneous">
    <text evidence="1">Reaction mechanism of ThiL seems to utilize a direct, inline transfer of the gamma-phosphate of ATP to TMP rather than a phosphorylated enzyme intermediate.</text>
</comment>
<dbReference type="InterPro" id="IPR016188">
    <property type="entry name" value="PurM-like_N"/>
</dbReference>
<dbReference type="PIRSF" id="PIRSF005303">
    <property type="entry name" value="Thiam_monoph_kin"/>
    <property type="match status" value="1"/>
</dbReference>
<dbReference type="GO" id="GO:0009228">
    <property type="term" value="P:thiamine biosynthetic process"/>
    <property type="evidence" value="ECO:0007669"/>
    <property type="project" value="UniProtKB-KW"/>
</dbReference>
<keyword evidence="5" id="KW-1185">Reference proteome</keyword>
<accession>A0A0D8BFM3</accession>
<feature type="binding site" evidence="1">
    <location>
        <position position="219"/>
    </location>
    <ligand>
        <name>Mg(2+)</name>
        <dbReference type="ChEBI" id="CHEBI:18420"/>
        <label>3</label>
    </ligand>
</feature>
<feature type="binding site" evidence="1">
    <location>
        <position position="50"/>
    </location>
    <ligand>
        <name>Mg(2+)</name>
        <dbReference type="ChEBI" id="CHEBI:18420"/>
        <label>1</label>
    </ligand>
</feature>
<feature type="binding site" evidence="1">
    <location>
        <position position="275"/>
    </location>
    <ligand>
        <name>substrate</name>
    </ligand>
</feature>
<feature type="binding site" evidence="1">
    <location>
        <position position="318"/>
    </location>
    <ligand>
        <name>substrate</name>
    </ligand>
</feature>
<feature type="binding site" evidence="1">
    <location>
        <position position="79"/>
    </location>
    <ligand>
        <name>Mg(2+)</name>
        <dbReference type="ChEBI" id="CHEBI:18420"/>
        <label>3</label>
    </ligand>
</feature>
<feature type="domain" description="PurM-like C-terminal" evidence="3">
    <location>
        <begin position="156"/>
        <end position="294"/>
    </location>
</feature>
<reference evidence="4 5" key="2">
    <citation type="journal article" date="2016" name="Genome Announc.">
        <title>Permanent Draft Genome Sequences for Two Variants of Frankia sp. Strain CpI1, the First Frankia Strain Isolated from Root Nodules of Comptonia peregrina.</title>
        <authorList>
            <person name="Oshone R."/>
            <person name="Hurst S.G.IV."/>
            <person name="Abebe-Akele F."/>
            <person name="Simpson S."/>
            <person name="Morris K."/>
            <person name="Thomas W.K."/>
            <person name="Tisa L.S."/>
        </authorList>
    </citation>
    <scope>NUCLEOTIDE SEQUENCE [LARGE SCALE GENOMIC DNA]</scope>
    <source>
        <strain evidence="5">CpI1-S</strain>
    </source>
</reference>
<feature type="binding site" evidence="1">
    <location>
        <position position="79"/>
    </location>
    <ligand>
        <name>Mg(2+)</name>
        <dbReference type="ChEBI" id="CHEBI:18420"/>
        <label>2</label>
    </ligand>
</feature>